<dbReference type="Pfam" id="PF17384">
    <property type="entry name" value="DUF150_C"/>
    <property type="match status" value="1"/>
</dbReference>
<evidence type="ECO:0000256" key="2">
    <source>
        <dbReference type="ARBA" id="ARBA00022517"/>
    </source>
</evidence>
<dbReference type="SUPFAM" id="SSF74942">
    <property type="entry name" value="YhbC-like, C-terminal domain"/>
    <property type="match status" value="1"/>
</dbReference>
<dbReference type="Gene3D" id="2.30.30.180">
    <property type="entry name" value="Ribosome maturation factor RimP, C-terminal domain"/>
    <property type="match status" value="1"/>
</dbReference>
<dbReference type="InterPro" id="IPR036847">
    <property type="entry name" value="RimP_C_sf"/>
</dbReference>
<dbReference type="EMBL" id="CP051775">
    <property type="protein sequence ID" value="QJE71810.1"/>
    <property type="molecule type" value="Genomic_DNA"/>
</dbReference>
<dbReference type="Pfam" id="PF02576">
    <property type="entry name" value="RimP_N"/>
    <property type="match status" value="1"/>
</dbReference>
<dbReference type="InterPro" id="IPR028989">
    <property type="entry name" value="RimP_N"/>
</dbReference>
<evidence type="ECO:0000259" key="5">
    <source>
        <dbReference type="Pfam" id="PF02576"/>
    </source>
</evidence>
<reference evidence="7" key="1">
    <citation type="submission" date="2020-04" db="EMBL/GenBank/DDBJ databases">
        <title>A desert anoxygenic phototrophic bacterium fixes CO2 using RubisCO under aerobic conditions.</title>
        <authorList>
            <person name="Tang K."/>
        </authorList>
    </citation>
    <scope>NUCLEOTIDE SEQUENCE [LARGE SCALE GENOMIC DNA]</scope>
    <source>
        <strain evidence="7">MIMtkB3</strain>
    </source>
</reference>
<name>A0A858R331_9PROT</name>
<feature type="domain" description="Ribosome maturation factor RimP C-terminal" evidence="6">
    <location>
        <begin position="86"/>
        <end position="156"/>
    </location>
</feature>
<keyword evidence="8" id="KW-1185">Reference proteome</keyword>
<dbReference type="CDD" id="cd01734">
    <property type="entry name" value="YlxS_C"/>
    <property type="match status" value="1"/>
</dbReference>
<dbReference type="PANTHER" id="PTHR33867">
    <property type="entry name" value="RIBOSOME MATURATION FACTOR RIMP"/>
    <property type="match status" value="1"/>
</dbReference>
<evidence type="ECO:0000256" key="3">
    <source>
        <dbReference type="HAMAP-Rule" id="MF_01077"/>
    </source>
</evidence>
<evidence type="ECO:0000259" key="6">
    <source>
        <dbReference type="Pfam" id="PF17384"/>
    </source>
</evidence>
<dbReference type="InterPro" id="IPR035956">
    <property type="entry name" value="RimP_N_sf"/>
</dbReference>
<dbReference type="InterPro" id="IPR028998">
    <property type="entry name" value="RimP_C"/>
</dbReference>
<comment type="function">
    <text evidence="3">Required for maturation of 30S ribosomal subunits.</text>
</comment>
<dbReference type="HAMAP" id="MF_01077">
    <property type="entry name" value="RimP"/>
    <property type="match status" value="1"/>
</dbReference>
<dbReference type="GO" id="GO:0005829">
    <property type="term" value="C:cytosol"/>
    <property type="evidence" value="ECO:0007669"/>
    <property type="project" value="TreeGrafter"/>
</dbReference>
<accession>A0A858R331</accession>
<feature type="compositionally biased region" description="Basic residues" evidence="4">
    <location>
        <begin position="192"/>
        <end position="206"/>
    </location>
</feature>
<evidence type="ECO:0000313" key="7">
    <source>
        <dbReference type="EMBL" id="QJE71810.1"/>
    </source>
</evidence>
<keyword evidence="2 3" id="KW-0690">Ribosome biogenesis</keyword>
<dbReference type="GO" id="GO:0006412">
    <property type="term" value="P:translation"/>
    <property type="evidence" value="ECO:0007669"/>
    <property type="project" value="TreeGrafter"/>
</dbReference>
<gene>
    <name evidence="3 7" type="primary">rimP</name>
    <name evidence="7" type="ORF">HHL28_00595</name>
</gene>
<comment type="subcellular location">
    <subcellularLocation>
        <location evidence="3">Cytoplasm</location>
    </subcellularLocation>
</comment>
<evidence type="ECO:0000313" key="8">
    <source>
        <dbReference type="Proteomes" id="UP000501891"/>
    </source>
</evidence>
<evidence type="ECO:0000256" key="4">
    <source>
        <dbReference type="SAM" id="MobiDB-lite"/>
    </source>
</evidence>
<dbReference type="GO" id="GO:0000028">
    <property type="term" value="P:ribosomal small subunit assembly"/>
    <property type="evidence" value="ECO:0007669"/>
    <property type="project" value="TreeGrafter"/>
</dbReference>
<dbReference type="PANTHER" id="PTHR33867:SF1">
    <property type="entry name" value="RIBOSOME MATURATION FACTOR RIMP"/>
    <property type="match status" value="1"/>
</dbReference>
<dbReference type="AlphaFoldDB" id="A0A858R331"/>
<organism evidence="7 8">
    <name type="scientific">Aerophototrophica crusticola</name>
    <dbReference type="NCBI Taxonomy" id="1709002"/>
    <lineage>
        <taxon>Bacteria</taxon>
        <taxon>Pseudomonadati</taxon>
        <taxon>Pseudomonadota</taxon>
        <taxon>Alphaproteobacteria</taxon>
        <taxon>Rhodospirillales</taxon>
        <taxon>Rhodospirillaceae</taxon>
        <taxon>Aerophototrophica</taxon>
    </lineage>
</organism>
<feature type="region of interest" description="Disordered" evidence="4">
    <location>
        <begin position="181"/>
        <end position="227"/>
    </location>
</feature>
<evidence type="ECO:0000256" key="1">
    <source>
        <dbReference type="ARBA" id="ARBA00022490"/>
    </source>
</evidence>
<comment type="similarity">
    <text evidence="3">Belongs to the RimP family.</text>
</comment>
<protein>
    <recommendedName>
        <fullName evidence="3">Ribosome maturation factor RimP</fullName>
    </recommendedName>
</protein>
<dbReference type="SUPFAM" id="SSF75420">
    <property type="entry name" value="YhbC-like, N-terminal domain"/>
    <property type="match status" value="1"/>
</dbReference>
<proteinExistence type="inferred from homology"/>
<keyword evidence="1 3" id="KW-0963">Cytoplasm</keyword>
<dbReference type="KEGG" id="acru:HHL28_00595"/>
<feature type="domain" description="Ribosome maturation factor RimP N-terminal" evidence="5">
    <location>
        <begin position="10"/>
        <end position="83"/>
    </location>
</feature>
<dbReference type="NCBIfam" id="NF000932">
    <property type="entry name" value="PRK00092.2-5"/>
    <property type="match status" value="1"/>
</dbReference>
<dbReference type="Gene3D" id="3.30.300.70">
    <property type="entry name" value="RimP-like superfamily, N-terminal"/>
    <property type="match status" value="1"/>
</dbReference>
<dbReference type="InterPro" id="IPR003728">
    <property type="entry name" value="Ribosome_maturation_RimP"/>
</dbReference>
<sequence>MDVVQRIGGMVGPSVEAMGYELVRLRLTGTERPVLQVMAERTDGRAMTVDDCAEISRTIATLLAVDDPIESAYTLEVSSPGIDRPLTRLKDFARFRGFDARIETSAPVDGRKRFRGLLEGTEGEDVLVRLEPKKKGEEVPVARVPFVLVAKAKLELTERLLEAAAAAQGLAAGTEGALMDVAPPAAAERPAKKGAKPKKDKPKRKTGLLQVGPDTPDDMDDNGAQGA</sequence>
<dbReference type="Proteomes" id="UP000501891">
    <property type="component" value="Chromosome"/>
</dbReference>